<dbReference type="SUPFAM" id="SSF52518">
    <property type="entry name" value="Thiamin diphosphate-binding fold (THDP-binding)"/>
    <property type="match status" value="2"/>
</dbReference>
<dbReference type="InterPro" id="IPR046667">
    <property type="entry name" value="DUF6537"/>
</dbReference>
<dbReference type="Gene3D" id="3.40.920.10">
    <property type="entry name" value="Pyruvate-ferredoxin oxidoreductase, PFOR, domain III"/>
    <property type="match status" value="1"/>
</dbReference>
<dbReference type="InterPro" id="IPR002869">
    <property type="entry name" value="Pyrv_flavodox_OxRed_cen"/>
</dbReference>
<dbReference type="GO" id="GO:0043805">
    <property type="term" value="F:indolepyruvate ferredoxin oxidoreductase activity"/>
    <property type="evidence" value="ECO:0007669"/>
    <property type="project" value="UniProtKB-EC"/>
</dbReference>
<dbReference type="NCBIfam" id="NF009589">
    <property type="entry name" value="PRK13030.1"/>
    <property type="match status" value="1"/>
</dbReference>
<evidence type="ECO:0000313" key="5">
    <source>
        <dbReference type="Proteomes" id="UP001224845"/>
    </source>
</evidence>
<name>A0AAW8EHC5_VARPD</name>
<gene>
    <name evidence="4" type="ORF">J2W39_003475</name>
</gene>
<accession>A0AAW8EHC5</accession>
<dbReference type="InterPro" id="IPR029061">
    <property type="entry name" value="THDP-binding"/>
</dbReference>
<dbReference type="InterPro" id="IPR051457">
    <property type="entry name" value="2-oxoacid:Fd_oxidoreductase"/>
</dbReference>
<dbReference type="EC" id="1.2.7.8" evidence="4"/>
<dbReference type="CDD" id="cd07034">
    <property type="entry name" value="TPP_PYR_PFOR_IOR-alpha_like"/>
    <property type="match status" value="1"/>
</dbReference>
<dbReference type="NCBIfam" id="NF009588">
    <property type="entry name" value="PRK13029.1"/>
    <property type="match status" value="1"/>
</dbReference>
<sequence length="1193" mass="128498">MDSNGHPIARRADAAASLDSRFDVETAIAFLNGNSALIRMMVEQMRSDRAAGLRSQAFVTGYPGSPLGSIDIALRQAHKTLDAHGITHREAQNEEFAVSMLSGTQMLEEHPHPEVDGVVGYWYGKGPGLDRAGDALKHANFAGTSKHGAVVILSGEDHEAKSSTVPYQQEFSFEHHGIPVLYPASIQEILDYGLHAAALSRYSGCWVALKLVGTLCDGGEVVQLHADGIRPAVPTLELAGQPFAKAANHRFFPVINVETERRLYDERHAAVLAYASANHLNRVVQSTTEDRIGIVSAGKSWADTLQALEDLGLDRAVMQAQGVRLAKVGLLCPGDAAFFREFAQGLHTVIVVEEKRDFLERQVAVGIVGTSVRELVGKQDSQGDRLFPVQGGMTSDMVAERLARVFQRHFELPQRGLQRVRYLAQKTANRAASLPARAPNYCSGCPHNVSTLLAPGQVAWGAPGCHLFAALMDDPQKRVEGTTQLGGEGLPWLGLAQYTSRPHIVQNVGDGALAHSSYQNIRFAITTGANITFKLLINGVLANTGGQLAVGATAIADLAGRLLQDGAARVVLVSKEKEQYAAVRLPKGLVHRTPSELEATMAELAQVPGVTIVIYDGACANERRRRQKRGLEPAPTLFTVVNEEVCENCGDCGAKANCMSLQKVPTEFGLKTQIHQSTCNQDRACLGGECPSFVTVEVSPGTGVRKPARPTIQVEDLPEIEVARLAAPYHVYMPGLGGSGVLTASAILAQAAAMDGLQVKTYDQTGASQKWGAVLSSLILAPAEAPSHTNKVGIGKADLYLALDLLAAVDTNNLKCCDAGRTRAVINSGVFPNGDVVRDSRKSLPVDELVETVARVAREDGRVTLDARRIAEVLFGDFMMTNMVAIGAAYQAGWLPIPADRIEAAIALNGTQVEANTQAFRAGRLWVHAPEQIAQLGTLQPRPLADRAEALRTGGKTLALASFELLLAKLPVKLRERVSLRARDLADYQDTKYARRYLEQVAASARAESSASGAGSSFAVTAAVADSLHKLMAYKDEYEVARLLTRTGFEQRVGAMFSGPVRLSYNLQPPFARLLGLKGKVRVGPWVRPLLVALARFKVLRGTAVDPFGRMTSRREERALIDWYEALLRDGLALLEPGNTALVAQLLALPMDIRGYESVKSAAVAEARQRADALLAQLRRPRTIPIQSVPLAA</sequence>
<feature type="domain" description="Pyruvate/ketoisovalerate oxidoreductase catalytic" evidence="2">
    <location>
        <begin position="737"/>
        <end position="924"/>
    </location>
</feature>
<dbReference type="PANTHER" id="PTHR48084">
    <property type="entry name" value="2-OXOGLUTARATE OXIDOREDUCTASE SUBUNIT KORB-RELATED"/>
    <property type="match status" value="1"/>
</dbReference>
<evidence type="ECO:0000259" key="2">
    <source>
        <dbReference type="Pfam" id="PF01558"/>
    </source>
</evidence>
<evidence type="ECO:0000259" key="3">
    <source>
        <dbReference type="Pfam" id="PF20169"/>
    </source>
</evidence>
<protein>
    <submittedName>
        <fullName evidence="4">Indolepyruvate ferredoxin oxidoreductase</fullName>
        <ecNumber evidence="4">1.2.7.8</ecNumber>
    </submittedName>
</protein>
<dbReference type="Pfam" id="PF20169">
    <property type="entry name" value="DUF6537"/>
    <property type="match status" value="1"/>
</dbReference>
<dbReference type="EMBL" id="JAUSRV010000008">
    <property type="protein sequence ID" value="MDP9972233.1"/>
    <property type="molecule type" value="Genomic_DNA"/>
</dbReference>
<organism evidence="4 5">
    <name type="scientific">Variovorax paradoxus</name>
    <dbReference type="NCBI Taxonomy" id="34073"/>
    <lineage>
        <taxon>Bacteria</taxon>
        <taxon>Pseudomonadati</taxon>
        <taxon>Pseudomonadota</taxon>
        <taxon>Betaproteobacteria</taxon>
        <taxon>Burkholderiales</taxon>
        <taxon>Comamonadaceae</taxon>
        <taxon>Variovorax</taxon>
    </lineage>
</organism>
<dbReference type="SUPFAM" id="SSF53323">
    <property type="entry name" value="Pyruvate-ferredoxin oxidoreductase, PFOR, domain III"/>
    <property type="match status" value="1"/>
</dbReference>
<dbReference type="AlphaFoldDB" id="A0AAW8EHC5"/>
<evidence type="ECO:0000313" key="4">
    <source>
        <dbReference type="EMBL" id="MDP9972233.1"/>
    </source>
</evidence>
<dbReference type="InterPro" id="IPR002880">
    <property type="entry name" value="Pyrv_Fd/Flavodoxin_OxRdtase_N"/>
</dbReference>
<evidence type="ECO:0000256" key="1">
    <source>
        <dbReference type="ARBA" id="ARBA00023002"/>
    </source>
</evidence>
<dbReference type="InterPro" id="IPR019752">
    <property type="entry name" value="Pyrv/ketoisovalerate_OxRed_cat"/>
</dbReference>
<proteinExistence type="predicted"/>
<feature type="domain" description="DUF6537" evidence="3">
    <location>
        <begin position="974"/>
        <end position="1172"/>
    </location>
</feature>
<dbReference type="Gene3D" id="3.40.50.970">
    <property type="match status" value="1"/>
</dbReference>
<dbReference type="Proteomes" id="UP001224845">
    <property type="component" value="Unassembled WGS sequence"/>
</dbReference>
<dbReference type="PANTHER" id="PTHR48084:SF3">
    <property type="entry name" value="SUBUNIT OF PYRUVATE:FLAVODOXIN OXIDOREDUCTASE"/>
    <property type="match status" value="1"/>
</dbReference>
<dbReference type="Pfam" id="PF01558">
    <property type="entry name" value="POR"/>
    <property type="match status" value="1"/>
</dbReference>
<comment type="caution">
    <text evidence="4">The sequence shown here is derived from an EMBL/GenBank/DDBJ whole genome shotgun (WGS) entry which is preliminary data.</text>
</comment>
<keyword evidence="1 4" id="KW-0560">Oxidoreductase</keyword>
<reference evidence="4" key="1">
    <citation type="submission" date="2023-07" db="EMBL/GenBank/DDBJ databases">
        <title>Sorghum-associated microbial communities from plants grown in Nebraska, USA.</title>
        <authorList>
            <person name="Schachtman D."/>
        </authorList>
    </citation>
    <scope>NUCLEOTIDE SEQUENCE</scope>
    <source>
        <strain evidence="4">DS3315</strain>
    </source>
</reference>
<dbReference type="RefSeq" id="WP_307594851.1">
    <property type="nucleotide sequence ID" value="NZ_JAUSRV010000008.1"/>
</dbReference>